<evidence type="ECO:0000256" key="1">
    <source>
        <dbReference type="ARBA" id="ARBA00004141"/>
    </source>
</evidence>
<dbReference type="InterPro" id="IPR018365">
    <property type="entry name" value="Cell_cycle_FtsW-rel_CS"/>
</dbReference>
<gene>
    <name evidence="11 12" type="primary">rodA</name>
    <name evidence="12" type="ORF">LJD61_05370</name>
</gene>
<keyword evidence="10 11" id="KW-0961">Cell wall biogenesis/degradation</keyword>
<evidence type="ECO:0000256" key="3">
    <source>
        <dbReference type="ARBA" id="ARBA00022676"/>
    </source>
</evidence>
<dbReference type="PANTHER" id="PTHR30474">
    <property type="entry name" value="CELL CYCLE PROTEIN"/>
    <property type="match status" value="1"/>
</dbReference>
<dbReference type="InterPro" id="IPR001182">
    <property type="entry name" value="FtsW/RodA"/>
</dbReference>
<comment type="function">
    <text evidence="11">Peptidoglycan polymerase that is essential for cell wall elongation.</text>
</comment>
<evidence type="ECO:0000313" key="12">
    <source>
        <dbReference type="EMBL" id="MCQ1528975.1"/>
    </source>
</evidence>
<feature type="transmembrane region" description="Helical" evidence="11">
    <location>
        <begin position="53"/>
        <end position="74"/>
    </location>
</feature>
<comment type="subcellular location">
    <subcellularLocation>
        <location evidence="11">Cell membrane</location>
        <topology evidence="11">Multi-pass membrane protein</topology>
    </subcellularLocation>
    <subcellularLocation>
        <location evidence="1">Membrane</location>
        <topology evidence="1">Multi-pass membrane protein</topology>
    </subcellularLocation>
</comment>
<keyword evidence="7 11" id="KW-0573">Peptidoglycan synthesis</keyword>
<feature type="transmembrane region" description="Helical" evidence="11">
    <location>
        <begin position="276"/>
        <end position="297"/>
    </location>
</feature>
<organism evidence="12 13">
    <name type="scientific">Lutispora saccharofermentans</name>
    <dbReference type="NCBI Taxonomy" id="3024236"/>
    <lineage>
        <taxon>Bacteria</taxon>
        <taxon>Bacillati</taxon>
        <taxon>Bacillota</taxon>
        <taxon>Clostridia</taxon>
        <taxon>Lutisporales</taxon>
        <taxon>Lutisporaceae</taxon>
        <taxon>Lutispora</taxon>
    </lineage>
</organism>
<evidence type="ECO:0000256" key="6">
    <source>
        <dbReference type="ARBA" id="ARBA00022960"/>
    </source>
</evidence>
<dbReference type="PANTHER" id="PTHR30474:SF1">
    <property type="entry name" value="PEPTIDOGLYCAN GLYCOSYLTRANSFERASE MRDB"/>
    <property type="match status" value="1"/>
</dbReference>
<sequence>MRWDNIFDKKLLKNIDIGIIISMILLFACGIAAIASATGVTHGGSLTQIKIQSVAFILGIIAIIIILFFDYNTFGDMSKLIYAVSIILLVAVLIFGKEIKGSKSWFDLGPVNFQPSEIVKIGFILSFAKLLEKREGTLDTIKGIIPIILYIVPIIGLILLQNDFGTALVFIFFIAFMVFAAGMSYKFILGTGVLAVLSLPLLWFKFFGDYQKKRILVFFNPELDKLGSGYHVIQSKIAIGSGQFTGKGLFKGTQNNLGFIPERHTDFIFSVIGEELGLIGSVVIIFLFMILITRCIYIARISKDSYGKYICIGIMAMLLFHVLENIGMTIGIMPVTGIPLPFVSYGGSSLLTNMISVGLVLNVGMRRQVIRF</sequence>
<feature type="transmembrane region" description="Helical" evidence="11">
    <location>
        <begin position="187"/>
        <end position="206"/>
    </location>
</feature>
<keyword evidence="3 11" id="KW-0328">Glycosyltransferase</keyword>
<keyword evidence="13" id="KW-1185">Reference proteome</keyword>
<dbReference type="RefSeq" id="WP_255226497.1">
    <property type="nucleotide sequence ID" value="NZ_JAJEKE010000003.1"/>
</dbReference>
<keyword evidence="9 11" id="KW-0472">Membrane</keyword>
<reference evidence="12 13" key="1">
    <citation type="submission" date="2021-10" db="EMBL/GenBank/DDBJ databases">
        <title>Lutispora strain m25 sp. nov., a thermophilic, non-spore-forming bacterium isolated from a lab-scale methanogenic bioreactor digesting anaerobic sludge.</title>
        <authorList>
            <person name="El Houari A."/>
            <person name="Mcdonald J."/>
        </authorList>
    </citation>
    <scope>NUCLEOTIDE SEQUENCE [LARGE SCALE GENOMIC DNA]</scope>
    <source>
        <strain evidence="13">m25</strain>
    </source>
</reference>
<evidence type="ECO:0000256" key="9">
    <source>
        <dbReference type="ARBA" id="ARBA00023136"/>
    </source>
</evidence>
<evidence type="ECO:0000256" key="11">
    <source>
        <dbReference type="HAMAP-Rule" id="MF_02079"/>
    </source>
</evidence>
<evidence type="ECO:0000256" key="7">
    <source>
        <dbReference type="ARBA" id="ARBA00022984"/>
    </source>
</evidence>
<evidence type="ECO:0000256" key="5">
    <source>
        <dbReference type="ARBA" id="ARBA00022692"/>
    </source>
</evidence>
<evidence type="ECO:0000256" key="10">
    <source>
        <dbReference type="ARBA" id="ARBA00023316"/>
    </source>
</evidence>
<feature type="transmembrane region" description="Helical" evidence="11">
    <location>
        <begin position="342"/>
        <end position="363"/>
    </location>
</feature>
<keyword evidence="4 11" id="KW-0808">Transferase</keyword>
<dbReference type="InterPro" id="IPR011923">
    <property type="entry name" value="RodA/MrdB"/>
</dbReference>
<dbReference type="Proteomes" id="UP001651880">
    <property type="component" value="Unassembled WGS sequence"/>
</dbReference>
<dbReference type="Pfam" id="PF01098">
    <property type="entry name" value="FTSW_RODA_SPOVE"/>
    <property type="match status" value="1"/>
</dbReference>
<feature type="transmembrane region" description="Helical" evidence="11">
    <location>
        <begin position="309"/>
        <end position="330"/>
    </location>
</feature>
<dbReference type="NCBIfam" id="TIGR02210">
    <property type="entry name" value="rodA_shape"/>
    <property type="match status" value="1"/>
</dbReference>
<dbReference type="EMBL" id="JAJEKE010000003">
    <property type="protein sequence ID" value="MCQ1528975.1"/>
    <property type="molecule type" value="Genomic_DNA"/>
</dbReference>
<accession>A0ABT1NCI4</accession>
<dbReference type="EC" id="2.4.99.28" evidence="11"/>
<name>A0ABT1NCI4_9FIRM</name>
<evidence type="ECO:0000313" key="13">
    <source>
        <dbReference type="Proteomes" id="UP001651880"/>
    </source>
</evidence>
<comment type="pathway">
    <text evidence="11">Cell wall biogenesis; peptidoglycan biosynthesis.</text>
</comment>
<dbReference type="HAMAP" id="MF_02079">
    <property type="entry name" value="PGT_RodA"/>
    <property type="match status" value="1"/>
</dbReference>
<comment type="similarity">
    <text evidence="11">Belongs to the SEDS family. MrdB/RodA subfamily.</text>
</comment>
<comment type="catalytic activity">
    <reaction evidence="11">
        <text>[GlcNAc-(1-&gt;4)-Mur2Ac(oyl-L-Ala-gamma-D-Glu-L-Lys-D-Ala-D-Ala)](n)-di-trans,octa-cis-undecaprenyl diphosphate + beta-D-GlcNAc-(1-&gt;4)-Mur2Ac(oyl-L-Ala-gamma-D-Glu-L-Lys-D-Ala-D-Ala)-di-trans,octa-cis-undecaprenyl diphosphate = [GlcNAc-(1-&gt;4)-Mur2Ac(oyl-L-Ala-gamma-D-Glu-L-Lys-D-Ala-D-Ala)](n+1)-di-trans,octa-cis-undecaprenyl diphosphate + di-trans,octa-cis-undecaprenyl diphosphate + H(+)</text>
        <dbReference type="Rhea" id="RHEA:23708"/>
        <dbReference type="Rhea" id="RHEA-COMP:9602"/>
        <dbReference type="Rhea" id="RHEA-COMP:9603"/>
        <dbReference type="ChEBI" id="CHEBI:15378"/>
        <dbReference type="ChEBI" id="CHEBI:58405"/>
        <dbReference type="ChEBI" id="CHEBI:60033"/>
        <dbReference type="ChEBI" id="CHEBI:78435"/>
        <dbReference type="EC" id="2.4.99.28"/>
    </reaction>
</comment>
<keyword evidence="2 11" id="KW-1003">Cell membrane</keyword>
<feature type="transmembrane region" description="Helical" evidence="11">
    <location>
        <begin position="17"/>
        <end position="41"/>
    </location>
</feature>
<protein>
    <recommendedName>
        <fullName evidence="11">Peptidoglycan glycosyltransferase RodA</fullName>
        <shortName evidence="11">PGT</shortName>
        <ecNumber evidence="11">2.4.99.28</ecNumber>
    </recommendedName>
    <alternativeName>
        <fullName evidence="11">Cell elongation protein RodA</fullName>
    </alternativeName>
    <alternativeName>
        <fullName evidence="11">Cell wall polymerase</fullName>
    </alternativeName>
    <alternativeName>
        <fullName evidence="11">Peptidoglycan polymerase</fullName>
        <shortName evidence="11">PG polymerase</shortName>
    </alternativeName>
</protein>
<evidence type="ECO:0000256" key="8">
    <source>
        <dbReference type="ARBA" id="ARBA00022989"/>
    </source>
</evidence>
<keyword evidence="6 11" id="KW-0133">Cell shape</keyword>
<keyword evidence="5 11" id="KW-0812">Transmembrane</keyword>
<feature type="transmembrane region" description="Helical" evidence="11">
    <location>
        <begin position="166"/>
        <end position="182"/>
    </location>
</feature>
<keyword evidence="8 11" id="KW-1133">Transmembrane helix</keyword>
<feature type="transmembrane region" description="Helical" evidence="11">
    <location>
        <begin position="80"/>
        <end position="96"/>
    </location>
</feature>
<feature type="transmembrane region" description="Helical" evidence="11">
    <location>
        <begin position="143"/>
        <end position="160"/>
    </location>
</feature>
<evidence type="ECO:0000256" key="2">
    <source>
        <dbReference type="ARBA" id="ARBA00022475"/>
    </source>
</evidence>
<proteinExistence type="inferred from homology"/>
<dbReference type="PROSITE" id="PS00428">
    <property type="entry name" value="FTSW_RODA_SPOVE"/>
    <property type="match status" value="1"/>
</dbReference>
<evidence type="ECO:0000256" key="4">
    <source>
        <dbReference type="ARBA" id="ARBA00022679"/>
    </source>
</evidence>
<comment type="caution">
    <text evidence="12">The sequence shown here is derived from an EMBL/GenBank/DDBJ whole genome shotgun (WGS) entry which is preliminary data.</text>
</comment>
<dbReference type="PROSITE" id="PS51257">
    <property type="entry name" value="PROKAR_LIPOPROTEIN"/>
    <property type="match status" value="1"/>
</dbReference>